<dbReference type="AlphaFoldDB" id="A0AB39WKR2"/>
<evidence type="ECO:0000313" key="1">
    <source>
        <dbReference type="EMBL" id="XDV01660.1"/>
    </source>
</evidence>
<gene>
    <name evidence="1" type="ORF">AB3G32_15185</name>
</gene>
<organism evidence="1">
    <name type="scientific">Flavobacterium sp. WC2429</name>
    <dbReference type="NCBI Taxonomy" id="3234140"/>
    <lineage>
        <taxon>Bacteria</taxon>
        <taxon>Pseudomonadati</taxon>
        <taxon>Bacteroidota</taxon>
        <taxon>Flavobacteriia</taxon>
        <taxon>Flavobacteriales</taxon>
        <taxon>Flavobacteriaceae</taxon>
        <taxon>Flavobacterium</taxon>
    </lineage>
</organism>
<name>A0AB39WKR2_9FLAO</name>
<dbReference type="EMBL" id="CP165627">
    <property type="protein sequence ID" value="XDV01660.1"/>
    <property type="molecule type" value="Genomic_DNA"/>
</dbReference>
<sequence length="89" mass="9807">MGTTVMKVLISYDVSAKNPEVKAALLALNYYDHFTLGTASKVYHLPDTTLWHKTKSSDQAMSDMKKVCAELKVTLEKAVAVKADEFVGL</sequence>
<protein>
    <submittedName>
        <fullName evidence="1">Uncharacterized protein</fullName>
    </submittedName>
</protein>
<dbReference type="RefSeq" id="WP_369765283.1">
    <property type="nucleotide sequence ID" value="NZ_CP165627.1"/>
</dbReference>
<reference evidence="1" key="1">
    <citation type="submission" date="2024-07" db="EMBL/GenBank/DDBJ databases">
        <authorList>
            <person name="Biller S.J."/>
        </authorList>
    </citation>
    <scope>NUCLEOTIDE SEQUENCE</scope>
    <source>
        <strain evidence="1">WC2429</strain>
    </source>
</reference>
<proteinExistence type="predicted"/>
<accession>A0AB39WKR2</accession>